<reference evidence="9" key="1">
    <citation type="submission" date="2022-01" db="EMBL/GenBank/DDBJ databases">
        <title>Genome Sequence Resource for Two Populations of Ditylenchus destructor, the Migratory Endoparasitic Phytonematode.</title>
        <authorList>
            <person name="Zhang H."/>
            <person name="Lin R."/>
            <person name="Xie B."/>
        </authorList>
    </citation>
    <scope>NUCLEOTIDE SEQUENCE</scope>
    <source>
        <strain evidence="9">BazhouSP</strain>
    </source>
</reference>
<evidence type="ECO:0000256" key="4">
    <source>
        <dbReference type="ARBA" id="ARBA00023186"/>
    </source>
</evidence>
<feature type="transmembrane region" description="Helical" evidence="7">
    <location>
        <begin position="103"/>
        <end position="129"/>
    </location>
</feature>
<keyword evidence="10" id="KW-1185">Reference proteome</keyword>
<keyword evidence="4" id="KW-0143">Chaperone</keyword>
<accession>A0AAD4RCK0</accession>
<feature type="compositionally biased region" description="Polar residues" evidence="6">
    <location>
        <begin position="188"/>
        <end position="197"/>
    </location>
</feature>
<dbReference type="GO" id="GO:1900073">
    <property type="term" value="P:regulation of neuromuscular synaptic transmission"/>
    <property type="evidence" value="ECO:0007669"/>
    <property type="project" value="TreeGrafter"/>
</dbReference>
<dbReference type="Pfam" id="PF00226">
    <property type="entry name" value="DnaJ"/>
    <property type="match status" value="1"/>
</dbReference>
<dbReference type="SUPFAM" id="SSF46565">
    <property type="entry name" value="Chaperone J-domain"/>
    <property type="match status" value="1"/>
</dbReference>
<dbReference type="AlphaFoldDB" id="A0AAD4RCK0"/>
<evidence type="ECO:0000256" key="5">
    <source>
        <dbReference type="ARBA" id="ARBA00023288"/>
    </source>
</evidence>
<evidence type="ECO:0000313" key="9">
    <source>
        <dbReference type="EMBL" id="KAI1726544.1"/>
    </source>
</evidence>
<dbReference type="PROSITE" id="PS50076">
    <property type="entry name" value="DNAJ_2"/>
    <property type="match status" value="1"/>
</dbReference>
<dbReference type="EMBL" id="JAKKPZ010000002">
    <property type="protein sequence ID" value="KAI1726544.1"/>
    <property type="molecule type" value="Genomic_DNA"/>
</dbReference>
<dbReference type="GO" id="GO:0061177">
    <property type="term" value="C:type Is terminal bouton"/>
    <property type="evidence" value="ECO:0007669"/>
    <property type="project" value="TreeGrafter"/>
</dbReference>
<proteinExistence type="predicted"/>
<keyword evidence="2 7" id="KW-0472">Membrane</keyword>
<comment type="subcellular location">
    <subcellularLocation>
        <location evidence="1">Membrane</location>
        <topology evidence="1">Lipid-anchor</topology>
    </subcellularLocation>
</comment>
<protein>
    <submittedName>
        <fullName evidence="9">DnaJ domain-containing protein</fullName>
    </submittedName>
</protein>
<dbReference type="Proteomes" id="UP001201812">
    <property type="component" value="Unassembled WGS sequence"/>
</dbReference>
<sequence>MPDRTRRESSSKRKNLYDILEIEKAATDDDIKRAYRKLALKYHPDKNLEGDQTKTERFKEINYANAILSNPEKRKIYDEYGEVGLKMMEQLGEERMIFFSKPWLKWVVCSIFVLTCGCFGCFCCCFCGFQCCCNFCCGKFKPKEFDVDHFDDIPHMNGGNETDAGVQQPSDNSQTQPIVLGPPPSSTPSPNYGSTQI</sequence>
<evidence type="ECO:0000259" key="8">
    <source>
        <dbReference type="PROSITE" id="PS50076"/>
    </source>
</evidence>
<dbReference type="SMART" id="SM00271">
    <property type="entry name" value="DnaJ"/>
    <property type="match status" value="1"/>
</dbReference>
<gene>
    <name evidence="9" type="ORF">DdX_03266</name>
</gene>
<keyword evidence="3" id="KW-0564">Palmitate</keyword>
<evidence type="ECO:0000256" key="7">
    <source>
        <dbReference type="SAM" id="Phobius"/>
    </source>
</evidence>
<dbReference type="InterPro" id="IPR018253">
    <property type="entry name" value="DnaJ_domain_CS"/>
</dbReference>
<dbReference type="PANTHER" id="PTHR44027:SF7">
    <property type="entry name" value="DNAJ HOMOLOG SUBFAMILY C MEMBER 5 HOMOLOG"/>
    <property type="match status" value="1"/>
</dbReference>
<dbReference type="PROSITE" id="PS00636">
    <property type="entry name" value="DNAJ_1"/>
    <property type="match status" value="1"/>
</dbReference>
<evidence type="ECO:0000256" key="6">
    <source>
        <dbReference type="SAM" id="MobiDB-lite"/>
    </source>
</evidence>
<name>A0AAD4RCK0_9BILA</name>
<dbReference type="GO" id="GO:0005737">
    <property type="term" value="C:cytoplasm"/>
    <property type="evidence" value="ECO:0007669"/>
    <property type="project" value="UniProtKB-ARBA"/>
</dbReference>
<keyword evidence="7" id="KW-0812">Transmembrane</keyword>
<keyword evidence="7" id="KW-1133">Transmembrane helix</keyword>
<dbReference type="CDD" id="cd06257">
    <property type="entry name" value="DnaJ"/>
    <property type="match status" value="1"/>
</dbReference>
<feature type="compositionally biased region" description="Polar residues" evidence="6">
    <location>
        <begin position="165"/>
        <end position="177"/>
    </location>
</feature>
<evidence type="ECO:0000256" key="1">
    <source>
        <dbReference type="ARBA" id="ARBA00004635"/>
    </source>
</evidence>
<dbReference type="InterPro" id="IPR036869">
    <property type="entry name" value="J_dom_sf"/>
</dbReference>
<evidence type="ECO:0000256" key="3">
    <source>
        <dbReference type="ARBA" id="ARBA00023139"/>
    </source>
</evidence>
<keyword evidence="5" id="KW-0449">Lipoprotein</keyword>
<comment type="caution">
    <text evidence="9">The sequence shown here is derived from an EMBL/GenBank/DDBJ whole genome shotgun (WGS) entry which is preliminary data.</text>
</comment>
<feature type="domain" description="J" evidence="8">
    <location>
        <begin position="15"/>
        <end position="81"/>
    </location>
</feature>
<dbReference type="PRINTS" id="PR00625">
    <property type="entry name" value="JDOMAIN"/>
</dbReference>
<feature type="region of interest" description="Disordered" evidence="6">
    <location>
        <begin position="158"/>
        <end position="197"/>
    </location>
</feature>
<dbReference type="GO" id="GO:0016020">
    <property type="term" value="C:membrane"/>
    <property type="evidence" value="ECO:0007669"/>
    <property type="project" value="UniProtKB-SubCell"/>
</dbReference>
<evidence type="ECO:0000256" key="2">
    <source>
        <dbReference type="ARBA" id="ARBA00023136"/>
    </source>
</evidence>
<dbReference type="InterPro" id="IPR051434">
    <property type="entry name" value="DnaJ_C_subfamily_member5"/>
</dbReference>
<evidence type="ECO:0000313" key="10">
    <source>
        <dbReference type="Proteomes" id="UP001201812"/>
    </source>
</evidence>
<dbReference type="InterPro" id="IPR001623">
    <property type="entry name" value="DnaJ_domain"/>
</dbReference>
<dbReference type="Gene3D" id="1.10.287.110">
    <property type="entry name" value="DnaJ domain"/>
    <property type="match status" value="1"/>
</dbReference>
<dbReference type="PANTHER" id="PTHR44027">
    <property type="entry name" value="DNAJ HOMOLOG SUBFAMILY C MEMBER 5 HOMOLOG"/>
    <property type="match status" value="1"/>
</dbReference>
<organism evidence="9 10">
    <name type="scientific">Ditylenchus destructor</name>
    <dbReference type="NCBI Taxonomy" id="166010"/>
    <lineage>
        <taxon>Eukaryota</taxon>
        <taxon>Metazoa</taxon>
        <taxon>Ecdysozoa</taxon>
        <taxon>Nematoda</taxon>
        <taxon>Chromadorea</taxon>
        <taxon>Rhabditida</taxon>
        <taxon>Tylenchina</taxon>
        <taxon>Tylenchomorpha</taxon>
        <taxon>Sphaerularioidea</taxon>
        <taxon>Anguinidae</taxon>
        <taxon>Anguininae</taxon>
        <taxon>Ditylenchus</taxon>
    </lineage>
</organism>